<dbReference type="Pfam" id="PF23559">
    <property type="entry name" value="WHD_DRP"/>
    <property type="match status" value="1"/>
</dbReference>
<dbReference type="InterPro" id="IPR056789">
    <property type="entry name" value="LRR_R13L1-DRL21"/>
</dbReference>
<dbReference type="SMART" id="SM00367">
    <property type="entry name" value="LRR_CC"/>
    <property type="match status" value="3"/>
</dbReference>
<dbReference type="Proteomes" id="UP000827889">
    <property type="component" value="Chromosome 6"/>
</dbReference>
<dbReference type="InterPro" id="IPR036388">
    <property type="entry name" value="WH-like_DNA-bd_sf"/>
</dbReference>
<evidence type="ECO:0000259" key="6">
    <source>
        <dbReference type="Pfam" id="PF00931"/>
    </source>
</evidence>
<evidence type="ECO:0000256" key="1">
    <source>
        <dbReference type="ARBA" id="ARBA00022614"/>
    </source>
</evidence>
<dbReference type="Gene3D" id="1.10.10.10">
    <property type="entry name" value="Winged helix-like DNA-binding domain superfamily/Winged helix DNA-binding domain"/>
    <property type="match status" value="1"/>
</dbReference>
<dbReference type="InterPro" id="IPR002182">
    <property type="entry name" value="NB-ARC"/>
</dbReference>
<dbReference type="Pfam" id="PF00931">
    <property type="entry name" value="NB-ARC"/>
    <property type="match status" value="1"/>
</dbReference>
<evidence type="ECO:0000259" key="7">
    <source>
        <dbReference type="Pfam" id="PF18052"/>
    </source>
</evidence>
<dbReference type="Pfam" id="PF25019">
    <property type="entry name" value="LRR_R13L1-DRL21"/>
    <property type="match status" value="1"/>
</dbReference>
<dbReference type="InterPro" id="IPR006553">
    <property type="entry name" value="Leu-rich_rpt_Cys-con_subtyp"/>
</dbReference>
<dbReference type="PRINTS" id="PR00364">
    <property type="entry name" value="DISEASERSIST"/>
</dbReference>
<keyword evidence="10" id="KW-1185">Reference proteome</keyword>
<dbReference type="InterPro" id="IPR032675">
    <property type="entry name" value="LRR_dom_sf"/>
</dbReference>
<evidence type="ECO:0000256" key="5">
    <source>
        <dbReference type="ARBA" id="ARBA00022840"/>
    </source>
</evidence>
<dbReference type="InterPro" id="IPR027417">
    <property type="entry name" value="P-loop_NTPase"/>
</dbReference>
<keyword evidence="2" id="KW-0677">Repeat</keyword>
<dbReference type="PANTHER" id="PTHR36766:SF40">
    <property type="entry name" value="DISEASE RESISTANCE PROTEIN RGA3"/>
    <property type="match status" value="1"/>
</dbReference>
<evidence type="ECO:0000259" key="8">
    <source>
        <dbReference type="Pfam" id="PF23559"/>
    </source>
</evidence>
<keyword evidence="1" id="KW-0433">Leucine-rich repeat</keyword>
<dbReference type="InterPro" id="IPR058922">
    <property type="entry name" value="WHD_DRP"/>
</dbReference>
<dbReference type="Gene3D" id="3.40.50.300">
    <property type="entry name" value="P-loop containing nucleotide triphosphate hydrolases"/>
    <property type="match status" value="1"/>
</dbReference>
<dbReference type="RefSeq" id="XP_048135903.1">
    <property type="nucleotide sequence ID" value="XM_048279946.1"/>
</dbReference>
<keyword evidence="4" id="KW-0611">Plant defense</keyword>
<organism evidence="10 11">
    <name type="scientific">Rhodamnia argentea</name>
    <dbReference type="NCBI Taxonomy" id="178133"/>
    <lineage>
        <taxon>Eukaryota</taxon>
        <taxon>Viridiplantae</taxon>
        <taxon>Streptophyta</taxon>
        <taxon>Embryophyta</taxon>
        <taxon>Tracheophyta</taxon>
        <taxon>Spermatophyta</taxon>
        <taxon>Magnoliopsida</taxon>
        <taxon>eudicotyledons</taxon>
        <taxon>Gunneridae</taxon>
        <taxon>Pentapetalae</taxon>
        <taxon>rosids</taxon>
        <taxon>malvids</taxon>
        <taxon>Myrtales</taxon>
        <taxon>Myrtaceae</taxon>
        <taxon>Myrtoideae</taxon>
        <taxon>Myrteae</taxon>
        <taxon>Australasian group</taxon>
        <taxon>Rhodamnia</taxon>
    </lineage>
</organism>
<feature type="domain" description="NB-ARC" evidence="6">
    <location>
        <begin position="173"/>
        <end position="343"/>
    </location>
</feature>
<accession>A0ABM3HH17</accession>
<name>A0ABM3HH17_9MYRT</name>
<evidence type="ECO:0000256" key="2">
    <source>
        <dbReference type="ARBA" id="ARBA00022737"/>
    </source>
</evidence>
<dbReference type="InterPro" id="IPR042197">
    <property type="entry name" value="Apaf_helical"/>
</dbReference>
<dbReference type="SUPFAM" id="SSF52540">
    <property type="entry name" value="P-loop containing nucleoside triphosphate hydrolases"/>
    <property type="match status" value="1"/>
</dbReference>
<keyword evidence="3" id="KW-0547">Nucleotide-binding</keyword>
<keyword evidence="5" id="KW-0067">ATP-binding</keyword>
<evidence type="ECO:0000256" key="4">
    <source>
        <dbReference type="ARBA" id="ARBA00022821"/>
    </source>
</evidence>
<dbReference type="InterPro" id="IPR041118">
    <property type="entry name" value="Rx_N"/>
</dbReference>
<dbReference type="Pfam" id="PF18052">
    <property type="entry name" value="Rx_N"/>
    <property type="match status" value="1"/>
</dbReference>
<dbReference type="PANTHER" id="PTHR36766">
    <property type="entry name" value="PLANT BROAD-SPECTRUM MILDEW RESISTANCE PROTEIN RPW8"/>
    <property type="match status" value="1"/>
</dbReference>
<sequence>MAEAVIISIAGDIISNLLAQALKKVGNLCGVKQEIEMLRDRVSRLRAVLDHAEEQYYHSPEIQVWLEKLKNAFYDAHDVLEELNIEALQRELRGHNEVIKEVRTFFSSSNQLAFNLKMSYKVRVVRERIEAIKADRGLHLEERPVYSRVEGQWRKGEETHSYISEGDMKGRDDDKRTIIKILLDPNMEENVSIVPIVGIGGLGKTALAQCVYNDEMINKHFDLNMWVCVSNDFEVKKIVTNIITCAKKKEPSEVAMEQLQIELREEIHGKRYLLVLDDLWNEELEKWLSLRKLLMGGARGSKILITTRLPSVAKITGNTPPHFLGGLSESASIDLLMQMAGRKLEEMQDFDMLAIIKEIVRKCSGVPLVIRTVGGLLSFKESKHEWLPFKENELAYVSQREDNIKSVFKLSYDHLPSHLKQCFALCSLFPKDYEINKQTLVNLWMAEGFIQPSHRNQHLEDIAHRCFVDLLWSNFFQDFKKDPNTDEETCKMHDLMHDLACLVAGIECWVAWDDRKSIPERARYISHNTSSNLMGKLPISRLKARAPRTIISTIEYREIGRESMSEADLRELIQSFKRLRILDLHAMNVEKVPRSIYKALAKNCCELEELKGLNNIRGSLSIENLQSVIDAEAEYEAANLIGKHSLESLALDWGRFDADDVVIGNKDEVLLDGLRPHSNLHKLTVYGYKGKRFPRWMTDGSSFPNLAGFSLYGGERYKHFPQLGLNKLKTLSLWRMEFLECLPEECLKSLTSFESLDIRHCPRLTSLSQGMRHLSNLVDLTIISCGELDISKDESGNIIILDDSHGGGGLLHSLRSVDIRYLPKLESLPHWLLQLNNLEHLQIWSCINLKELPKQMGALQSLQWLEIIRCPSLTSLPEGMRRLVSLTHLHIERCPELELDISKDERGNILDFHGGGLLHSLRSVDINYLPKLESLPQWLPQLSNLERLHISFCLNLKELPEQMEALQSLERLEIEWCPLLTSLPEGMRRLASLTHLIIHNCPELEARCKRDAGEDWHKIAHIPNIYSY</sequence>
<dbReference type="GeneID" id="115748509"/>
<feature type="domain" description="Disease resistance N-terminal" evidence="7">
    <location>
        <begin position="14"/>
        <end position="94"/>
    </location>
</feature>
<dbReference type="SUPFAM" id="SSF52058">
    <property type="entry name" value="L domain-like"/>
    <property type="match status" value="1"/>
</dbReference>
<gene>
    <name evidence="11" type="primary">LOC115748509</name>
</gene>
<feature type="domain" description="Disease resistance protein winged helix" evidence="8">
    <location>
        <begin position="428"/>
        <end position="500"/>
    </location>
</feature>
<evidence type="ECO:0000256" key="3">
    <source>
        <dbReference type="ARBA" id="ARBA00022741"/>
    </source>
</evidence>
<evidence type="ECO:0000313" key="10">
    <source>
        <dbReference type="Proteomes" id="UP000827889"/>
    </source>
</evidence>
<dbReference type="Gene3D" id="3.80.10.10">
    <property type="entry name" value="Ribonuclease Inhibitor"/>
    <property type="match status" value="3"/>
</dbReference>
<feature type="domain" description="R13L1/DRL21-like LRR repeat region" evidence="9">
    <location>
        <begin position="607"/>
        <end position="736"/>
    </location>
</feature>
<reference evidence="11" key="1">
    <citation type="submission" date="2025-08" db="UniProtKB">
        <authorList>
            <consortium name="RefSeq"/>
        </authorList>
    </citation>
    <scope>IDENTIFICATION</scope>
    <source>
        <tissue evidence="11">Leaf</tissue>
    </source>
</reference>
<dbReference type="Gene3D" id="1.10.8.430">
    <property type="entry name" value="Helical domain of apoptotic protease-activating factors"/>
    <property type="match status" value="1"/>
</dbReference>
<evidence type="ECO:0000259" key="9">
    <source>
        <dbReference type="Pfam" id="PF25019"/>
    </source>
</evidence>
<protein>
    <submittedName>
        <fullName evidence="11">Disease resistance protein RGA4</fullName>
    </submittedName>
</protein>
<proteinExistence type="predicted"/>
<evidence type="ECO:0000313" key="11">
    <source>
        <dbReference type="RefSeq" id="XP_048135903.1"/>
    </source>
</evidence>
<dbReference type="Gene3D" id="1.20.5.4130">
    <property type="match status" value="1"/>
</dbReference>